<dbReference type="InterPro" id="IPR015946">
    <property type="entry name" value="KH_dom-like_a/b"/>
</dbReference>
<evidence type="ECO:0000256" key="1">
    <source>
        <dbReference type="SAM" id="MobiDB-lite"/>
    </source>
</evidence>
<dbReference type="AlphaFoldDB" id="A0A6A4V8Z1"/>
<sequence length="379" mass="42166">MSFLRPMNLVAICRGVSTSVCMNNVRVMISAQQQARMMKKFMAAAKKKERMLQAPAAVDSGAGDTGDDGTASSTDPVRIRPLRAGSARHRHRLEALSAIYLQRLTELLCLGELLPDLADTGLAVTRVQLSGNMRLLYVFWTCSAGADERRIASRLEEAGRPLRAALTQQRVTGHVPGIKFVRDVESSLLQEVERRLAVADFGPDFVPTDPTHLVKRQGVLGLPLTAQHTEHLLGSDSLDGGSSDDAVADSVFEELEMPHTTGGLNRAAILAEVEERLLKASALHRQVELHPEAVTPTVPAVGAATPAQREQLSFERFTKQRKWARMRRNKVSSTVDLREWESSRRRRPEELQEDREEEEDCQDREDAPRWDGEGTQRHL</sequence>
<feature type="compositionally biased region" description="Acidic residues" evidence="1">
    <location>
        <begin position="351"/>
        <end position="363"/>
    </location>
</feature>
<protein>
    <submittedName>
        <fullName evidence="2">Putative ribosome-binding factor A, mitochondrial</fullName>
    </submittedName>
</protein>
<reference evidence="2 3" key="1">
    <citation type="submission" date="2019-07" db="EMBL/GenBank/DDBJ databases">
        <title>Draft genome assembly of a fouling barnacle, Amphibalanus amphitrite (Darwin, 1854): The first reference genome for Thecostraca.</title>
        <authorList>
            <person name="Kim W."/>
        </authorList>
    </citation>
    <scope>NUCLEOTIDE SEQUENCE [LARGE SCALE GENOMIC DNA]</scope>
    <source>
        <strain evidence="2">SNU_AA5</strain>
        <tissue evidence="2">Soma without cirri and trophi</tissue>
    </source>
</reference>
<name>A0A6A4V8Z1_AMPAM</name>
<dbReference type="Proteomes" id="UP000440578">
    <property type="component" value="Unassembled WGS sequence"/>
</dbReference>
<dbReference type="PANTHER" id="PTHR14725:SF0">
    <property type="entry name" value="RIBOSOME-BINDING FACTOR A, MITOCHONDRIAL-RELATED"/>
    <property type="match status" value="1"/>
</dbReference>
<evidence type="ECO:0000313" key="2">
    <source>
        <dbReference type="EMBL" id="KAF0291046.1"/>
    </source>
</evidence>
<feature type="compositionally biased region" description="Basic and acidic residues" evidence="1">
    <location>
        <begin position="364"/>
        <end position="379"/>
    </location>
</feature>
<feature type="region of interest" description="Disordered" evidence="1">
    <location>
        <begin position="54"/>
        <end position="77"/>
    </location>
</feature>
<gene>
    <name evidence="2" type="ORF">FJT64_010817</name>
</gene>
<dbReference type="SUPFAM" id="SSF89919">
    <property type="entry name" value="Ribosome-binding factor A, RbfA"/>
    <property type="match status" value="1"/>
</dbReference>
<proteinExistence type="predicted"/>
<dbReference type="Gene3D" id="3.30.300.20">
    <property type="match status" value="1"/>
</dbReference>
<feature type="compositionally biased region" description="Basic and acidic residues" evidence="1">
    <location>
        <begin position="336"/>
        <end position="350"/>
    </location>
</feature>
<dbReference type="InterPro" id="IPR039212">
    <property type="entry name" value="RBFA_mitochondrial"/>
</dbReference>
<dbReference type="EMBL" id="VIIS01001914">
    <property type="protein sequence ID" value="KAF0291046.1"/>
    <property type="molecule type" value="Genomic_DNA"/>
</dbReference>
<dbReference type="PANTHER" id="PTHR14725">
    <property type="entry name" value="RIBOSOME-BINDING FACTOR A, MITOCHONDRIAL-RELATED"/>
    <property type="match status" value="1"/>
</dbReference>
<feature type="compositionally biased region" description="Low complexity" evidence="1">
    <location>
        <begin position="56"/>
        <end position="75"/>
    </location>
</feature>
<evidence type="ECO:0000313" key="3">
    <source>
        <dbReference type="Proteomes" id="UP000440578"/>
    </source>
</evidence>
<dbReference type="OrthoDB" id="418445at2759"/>
<organism evidence="2 3">
    <name type="scientific">Amphibalanus amphitrite</name>
    <name type="common">Striped barnacle</name>
    <name type="synonym">Balanus amphitrite</name>
    <dbReference type="NCBI Taxonomy" id="1232801"/>
    <lineage>
        <taxon>Eukaryota</taxon>
        <taxon>Metazoa</taxon>
        <taxon>Ecdysozoa</taxon>
        <taxon>Arthropoda</taxon>
        <taxon>Crustacea</taxon>
        <taxon>Multicrustacea</taxon>
        <taxon>Cirripedia</taxon>
        <taxon>Thoracica</taxon>
        <taxon>Thoracicalcarea</taxon>
        <taxon>Balanomorpha</taxon>
        <taxon>Balanoidea</taxon>
        <taxon>Balanidae</taxon>
        <taxon>Amphibalaninae</taxon>
        <taxon>Amphibalanus</taxon>
    </lineage>
</organism>
<comment type="caution">
    <text evidence="2">The sequence shown here is derived from an EMBL/GenBank/DDBJ whole genome shotgun (WGS) entry which is preliminary data.</text>
</comment>
<feature type="region of interest" description="Disordered" evidence="1">
    <location>
        <begin position="334"/>
        <end position="379"/>
    </location>
</feature>
<dbReference type="InterPro" id="IPR023799">
    <property type="entry name" value="RbfA_dom_sf"/>
</dbReference>
<keyword evidence="3" id="KW-1185">Reference proteome</keyword>
<accession>A0A6A4V8Z1</accession>